<keyword evidence="2 10" id="KW-0645">Protease</keyword>
<dbReference type="Proteomes" id="UP001169066">
    <property type="component" value="Unassembled WGS sequence"/>
</dbReference>
<feature type="transmembrane region" description="Helical" evidence="8">
    <location>
        <begin position="60"/>
        <end position="86"/>
    </location>
</feature>
<keyword evidence="6 8" id="KW-1133">Transmembrane helix</keyword>
<dbReference type="SUPFAM" id="SSF144091">
    <property type="entry name" value="Rhomboid-like"/>
    <property type="match status" value="1"/>
</dbReference>
<comment type="subcellular location">
    <subcellularLocation>
        <location evidence="1">Membrane</location>
        <topology evidence="1">Multi-pass membrane protein</topology>
    </subcellularLocation>
</comment>
<name>A0ABT7QPM7_9BACT</name>
<keyword evidence="5" id="KW-0720">Serine protease</keyword>
<keyword evidence="11" id="KW-1185">Reference proteome</keyword>
<gene>
    <name evidence="10" type="ORF">PF327_02345</name>
</gene>
<dbReference type="GO" id="GO:0006508">
    <property type="term" value="P:proteolysis"/>
    <property type="evidence" value="ECO:0007669"/>
    <property type="project" value="UniProtKB-KW"/>
</dbReference>
<dbReference type="PANTHER" id="PTHR22936">
    <property type="entry name" value="RHOMBOID-RELATED"/>
    <property type="match status" value="1"/>
</dbReference>
<evidence type="ECO:0000313" key="10">
    <source>
        <dbReference type="EMBL" id="MDM5263028.1"/>
    </source>
</evidence>
<dbReference type="InterPro" id="IPR022764">
    <property type="entry name" value="Peptidase_S54_rhomboid_dom"/>
</dbReference>
<evidence type="ECO:0000256" key="8">
    <source>
        <dbReference type="SAM" id="Phobius"/>
    </source>
</evidence>
<reference evidence="10" key="1">
    <citation type="submission" date="2023-01" db="EMBL/GenBank/DDBJ databases">
        <title>Sulfurovum sp. XTW-4 genome assembly.</title>
        <authorList>
            <person name="Wang J."/>
        </authorList>
    </citation>
    <scope>NUCLEOTIDE SEQUENCE</scope>
    <source>
        <strain evidence="10">XTW-4</strain>
    </source>
</reference>
<evidence type="ECO:0000313" key="11">
    <source>
        <dbReference type="Proteomes" id="UP001169066"/>
    </source>
</evidence>
<evidence type="ECO:0000256" key="1">
    <source>
        <dbReference type="ARBA" id="ARBA00004141"/>
    </source>
</evidence>
<dbReference type="EMBL" id="JAQIBC010000001">
    <property type="protein sequence ID" value="MDM5263028.1"/>
    <property type="molecule type" value="Genomic_DNA"/>
</dbReference>
<organism evidence="10 11">
    <name type="scientific">Sulfurovum xiamenensis</name>
    <dbReference type="NCBI Taxonomy" id="3019066"/>
    <lineage>
        <taxon>Bacteria</taxon>
        <taxon>Pseudomonadati</taxon>
        <taxon>Campylobacterota</taxon>
        <taxon>Epsilonproteobacteria</taxon>
        <taxon>Campylobacterales</taxon>
        <taxon>Sulfurovaceae</taxon>
        <taxon>Sulfurovum</taxon>
    </lineage>
</organism>
<feature type="transmembrane region" description="Helical" evidence="8">
    <location>
        <begin position="202"/>
        <end position="220"/>
    </location>
</feature>
<comment type="caution">
    <text evidence="10">The sequence shown here is derived from an EMBL/GenBank/DDBJ whole genome shotgun (WGS) entry which is preliminary data.</text>
</comment>
<evidence type="ECO:0000256" key="3">
    <source>
        <dbReference type="ARBA" id="ARBA00022692"/>
    </source>
</evidence>
<feature type="transmembrane region" description="Helical" evidence="8">
    <location>
        <begin position="98"/>
        <end position="117"/>
    </location>
</feature>
<evidence type="ECO:0000256" key="4">
    <source>
        <dbReference type="ARBA" id="ARBA00022801"/>
    </source>
</evidence>
<feature type="domain" description="Peptidase S54 rhomboid" evidence="9">
    <location>
        <begin position="57"/>
        <end position="197"/>
    </location>
</feature>
<dbReference type="InterPro" id="IPR002610">
    <property type="entry name" value="Peptidase_S54_rhomboid-like"/>
</dbReference>
<proteinExistence type="predicted"/>
<accession>A0ABT7QPM7</accession>
<sequence>MLSMKGDIQRYRLTYILLASSSVVYLFSALLSQSLSDMDMQVLVDMGALFGPLTVLKGEWWRLLTAMFLHGGMTHLLMNMFSLYLVGRGAEMYFDTKSYLSIYFFSGIIGGLVSLYIHPVSVGVGASGAIFGVFGALAGFFLAHREKIASHTKAFMKDFSIIIAINLVIGFSIPSIDVSAHIGGLIVGFIGGFVLSKDPKWIWVYSSTMVLLILAIISYLPDHYAQILF</sequence>
<protein>
    <submittedName>
        <fullName evidence="10">Rhomboid family intramembrane serine protease</fullName>
    </submittedName>
</protein>
<evidence type="ECO:0000259" key="9">
    <source>
        <dbReference type="Pfam" id="PF01694"/>
    </source>
</evidence>
<keyword evidence="3 8" id="KW-0812">Transmembrane</keyword>
<dbReference type="Gene3D" id="1.20.1540.10">
    <property type="entry name" value="Rhomboid-like"/>
    <property type="match status" value="1"/>
</dbReference>
<dbReference type="GO" id="GO:0008233">
    <property type="term" value="F:peptidase activity"/>
    <property type="evidence" value="ECO:0007669"/>
    <property type="project" value="UniProtKB-KW"/>
</dbReference>
<feature type="transmembrane region" description="Helical" evidence="8">
    <location>
        <begin position="12"/>
        <end position="31"/>
    </location>
</feature>
<evidence type="ECO:0000256" key="2">
    <source>
        <dbReference type="ARBA" id="ARBA00022670"/>
    </source>
</evidence>
<keyword evidence="7 8" id="KW-0472">Membrane</keyword>
<evidence type="ECO:0000256" key="7">
    <source>
        <dbReference type="ARBA" id="ARBA00023136"/>
    </source>
</evidence>
<dbReference type="PANTHER" id="PTHR22936:SF69">
    <property type="entry name" value="RHOMBOID-LIKE PROTEIN"/>
    <property type="match status" value="1"/>
</dbReference>
<dbReference type="InterPro" id="IPR035952">
    <property type="entry name" value="Rhomboid-like_sf"/>
</dbReference>
<feature type="transmembrane region" description="Helical" evidence="8">
    <location>
        <begin position="123"/>
        <end position="143"/>
    </location>
</feature>
<evidence type="ECO:0000256" key="5">
    <source>
        <dbReference type="ARBA" id="ARBA00022825"/>
    </source>
</evidence>
<keyword evidence="4" id="KW-0378">Hydrolase</keyword>
<dbReference type="RefSeq" id="WP_289401157.1">
    <property type="nucleotide sequence ID" value="NZ_JAQIBC010000001.1"/>
</dbReference>
<evidence type="ECO:0000256" key="6">
    <source>
        <dbReference type="ARBA" id="ARBA00022989"/>
    </source>
</evidence>
<dbReference type="Pfam" id="PF01694">
    <property type="entry name" value="Rhomboid"/>
    <property type="match status" value="1"/>
</dbReference>